<evidence type="ECO:0000313" key="3">
    <source>
        <dbReference type="Proteomes" id="UP000006790"/>
    </source>
</evidence>
<dbReference type="KEGG" id="erc:Ecym_2385"/>
<sequence length="216" mass="22756">MKFSVSASLLAFASTAVFAQPLYSNQTITTLSPSSSSSASVFSYSSIPYSHSEIALPNGLYTSVNSDDDTTSTVTLLTTITLDIPTTTFDNTAPTAHANSSDAANSGTRTTPDIFTTASVTTVKTVTPAEGTPYVTTDFHNTVLLATDNNDCPAQETVTVTQYATTQYVTVTTTVHDTESTGPAATAYSSSSNTLEKPVQTPTFVGFYSNSTNQHY</sequence>
<evidence type="ECO:0000313" key="2">
    <source>
        <dbReference type="EMBL" id="AET38118.1"/>
    </source>
</evidence>
<organism evidence="2 3">
    <name type="scientific">Eremothecium cymbalariae (strain CBS 270.75 / DBVPG 7215 / KCTC 17166 / NRRL Y-17582)</name>
    <name type="common">Yeast</name>
    <dbReference type="NCBI Taxonomy" id="931890"/>
    <lineage>
        <taxon>Eukaryota</taxon>
        <taxon>Fungi</taxon>
        <taxon>Dikarya</taxon>
        <taxon>Ascomycota</taxon>
        <taxon>Saccharomycotina</taxon>
        <taxon>Saccharomycetes</taxon>
        <taxon>Saccharomycetales</taxon>
        <taxon>Saccharomycetaceae</taxon>
        <taxon>Eremothecium</taxon>
    </lineage>
</organism>
<accession>G8JNQ0</accession>
<dbReference type="GeneID" id="11471860"/>
<keyword evidence="3" id="KW-1185">Reference proteome</keyword>
<gene>
    <name evidence="2" type="ordered locus">Ecym_2385</name>
</gene>
<dbReference type="Proteomes" id="UP000006790">
    <property type="component" value="Chromosome 2"/>
</dbReference>
<protein>
    <submittedName>
        <fullName evidence="2">Uncharacterized protein</fullName>
    </submittedName>
</protein>
<feature type="chain" id="PRO_5003510883" evidence="1">
    <location>
        <begin position="20"/>
        <end position="216"/>
    </location>
</feature>
<keyword evidence="1" id="KW-0732">Signal</keyword>
<dbReference type="HOGENOM" id="CLU_1277609_0_0_1"/>
<dbReference type="EMBL" id="CP002498">
    <property type="protein sequence ID" value="AET38118.1"/>
    <property type="molecule type" value="Genomic_DNA"/>
</dbReference>
<evidence type="ECO:0000256" key="1">
    <source>
        <dbReference type="SAM" id="SignalP"/>
    </source>
</evidence>
<dbReference type="RefSeq" id="XP_003644935.1">
    <property type="nucleotide sequence ID" value="XM_003644887.1"/>
</dbReference>
<dbReference type="AlphaFoldDB" id="G8JNQ0"/>
<reference evidence="3" key="1">
    <citation type="journal article" date="2012" name="G3 (Bethesda)">
        <title>Pichia sorbitophila, an interspecies yeast hybrid reveals early steps of genome resolution following polyploidization.</title>
        <authorList>
            <person name="Leh Louis V."/>
            <person name="Despons L."/>
            <person name="Friedrich A."/>
            <person name="Martin T."/>
            <person name="Durrens P."/>
            <person name="Casaregola S."/>
            <person name="Neuveglise C."/>
            <person name="Fairhead C."/>
            <person name="Marck C."/>
            <person name="Cruz J.A."/>
            <person name="Straub M.L."/>
            <person name="Kugler V."/>
            <person name="Sacerdot C."/>
            <person name="Uzunov Z."/>
            <person name="Thierry A."/>
            <person name="Weiss S."/>
            <person name="Bleykasten C."/>
            <person name="De Montigny J."/>
            <person name="Jacques N."/>
            <person name="Jung P."/>
            <person name="Lemaire M."/>
            <person name="Mallet S."/>
            <person name="Morel G."/>
            <person name="Richard G.F."/>
            <person name="Sarkar A."/>
            <person name="Savel G."/>
            <person name="Schacherer J."/>
            <person name="Seret M.L."/>
            <person name="Talla E."/>
            <person name="Samson G."/>
            <person name="Jubin C."/>
            <person name="Poulain J."/>
            <person name="Vacherie B."/>
            <person name="Barbe V."/>
            <person name="Pelletier E."/>
            <person name="Sherman D.J."/>
            <person name="Westhof E."/>
            <person name="Weissenbach J."/>
            <person name="Baret P.V."/>
            <person name="Wincker P."/>
            <person name="Gaillardin C."/>
            <person name="Dujon B."/>
            <person name="Souciet J.L."/>
        </authorList>
    </citation>
    <scope>NUCLEOTIDE SEQUENCE [LARGE SCALE GENOMIC DNA]</scope>
    <source>
        <strain evidence="3">CBS 270.75 / DBVPG 7215 / KCTC 17166 / NRRL Y-17582</strain>
    </source>
</reference>
<feature type="signal peptide" evidence="1">
    <location>
        <begin position="1"/>
        <end position="19"/>
    </location>
</feature>
<dbReference type="InParanoid" id="G8JNQ0"/>
<proteinExistence type="predicted"/>
<name>G8JNQ0_ERECY</name>